<evidence type="ECO:0000259" key="9">
    <source>
        <dbReference type="Pfam" id="PF01529"/>
    </source>
</evidence>
<evidence type="ECO:0000313" key="10">
    <source>
        <dbReference type="EMBL" id="GMS88692.1"/>
    </source>
</evidence>
<organism evidence="10 11">
    <name type="scientific">Pristionchus entomophagus</name>
    <dbReference type="NCBI Taxonomy" id="358040"/>
    <lineage>
        <taxon>Eukaryota</taxon>
        <taxon>Metazoa</taxon>
        <taxon>Ecdysozoa</taxon>
        <taxon>Nematoda</taxon>
        <taxon>Chromadorea</taxon>
        <taxon>Rhabditida</taxon>
        <taxon>Rhabditina</taxon>
        <taxon>Diplogasteromorpha</taxon>
        <taxon>Diplogasteroidea</taxon>
        <taxon>Neodiplogasteridae</taxon>
        <taxon>Pristionchus</taxon>
    </lineage>
</organism>
<comment type="domain">
    <text evidence="7">The DHHC domain is required for palmitoyltransferase activity.</text>
</comment>
<comment type="caution">
    <text evidence="10">The sequence shown here is derived from an EMBL/GenBank/DDBJ whole genome shotgun (WGS) entry which is preliminary data.</text>
</comment>
<feature type="domain" description="Palmitoyltransferase DHHC" evidence="9">
    <location>
        <begin position="105"/>
        <end position="226"/>
    </location>
</feature>
<feature type="non-terminal residue" evidence="10">
    <location>
        <position position="1"/>
    </location>
</feature>
<dbReference type="EMBL" id="BTSX01000003">
    <property type="protein sequence ID" value="GMS88692.1"/>
    <property type="molecule type" value="Genomic_DNA"/>
</dbReference>
<feature type="transmembrane region" description="Helical" evidence="7">
    <location>
        <begin position="187"/>
        <end position="214"/>
    </location>
</feature>
<keyword evidence="2 7" id="KW-0812">Transmembrane</keyword>
<dbReference type="PANTHER" id="PTHR12349">
    <property type="entry name" value="ANKYRIN REPEAT AND LEM DOMAIN-CONTAINING PROTEIN 2"/>
    <property type="match status" value="1"/>
</dbReference>
<dbReference type="PANTHER" id="PTHR12349:SF2">
    <property type="entry name" value="PALMITOYLTRANSFERASE ZDHHC8"/>
    <property type="match status" value="1"/>
</dbReference>
<dbReference type="Proteomes" id="UP001432027">
    <property type="component" value="Unassembled WGS sequence"/>
</dbReference>
<dbReference type="Pfam" id="PF01529">
    <property type="entry name" value="DHHC"/>
    <property type="match status" value="1"/>
</dbReference>
<evidence type="ECO:0000256" key="1">
    <source>
        <dbReference type="ARBA" id="ARBA00004141"/>
    </source>
</evidence>
<dbReference type="EC" id="2.3.1.225" evidence="7"/>
<dbReference type="GO" id="GO:0016020">
    <property type="term" value="C:membrane"/>
    <property type="evidence" value="ECO:0007669"/>
    <property type="project" value="UniProtKB-SubCell"/>
</dbReference>
<keyword evidence="11" id="KW-1185">Reference proteome</keyword>
<keyword evidence="4 7" id="KW-0472">Membrane</keyword>
<proteinExistence type="inferred from homology"/>
<gene>
    <name evidence="10" type="ORF">PENTCL1PPCAC_10867</name>
</gene>
<keyword evidence="7" id="KW-0808">Transferase</keyword>
<comment type="similarity">
    <text evidence="5">Belongs to the DHHC palmitoyltransferase family. ERF2/ZDHHC9 subfamily.</text>
</comment>
<keyword evidence="3 7" id="KW-1133">Transmembrane helix</keyword>
<accession>A0AAV5SZD0</accession>
<evidence type="ECO:0000256" key="2">
    <source>
        <dbReference type="ARBA" id="ARBA00022692"/>
    </source>
</evidence>
<comment type="catalytic activity">
    <reaction evidence="6">
        <text>L-cysteinyl-[protein] + hexadecanoyl-CoA = S-hexadecanoyl-L-cysteinyl-[protein] + CoA</text>
        <dbReference type="Rhea" id="RHEA:36683"/>
        <dbReference type="Rhea" id="RHEA-COMP:10131"/>
        <dbReference type="Rhea" id="RHEA-COMP:11032"/>
        <dbReference type="ChEBI" id="CHEBI:29950"/>
        <dbReference type="ChEBI" id="CHEBI:57287"/>
        <dbReference type="ChEBI" id="CHEBI:57379"/>
        <dbReference type="ChEBI" id="CHEBI:74151"/>
        <dbReference type="EC" id="2.3.1.225"/>
    </reaction>
    <physiologicalReaction direction="left-to-right" evidence="6">
        <dbReference type="Rhea" id="RHEA:36684"/>
    </physiologicalReaction>
</comment>
<evidence type="ECO:0000313" key="11">
    <source>
        <dbReference type="Proteomes" id="UP001432027"/>
    </source>
</evidence>
<evidence type="ECO:0000256" key="5">
    <source>
        <dbReference type="ARBA" id="ARBA00023463"/>
    </source>
</evidence>
<feature type="transmembrane region" description="Helical" evidence="7">
    <location>
        <begin position="15"/>
        <end position="33"/>
    </location>
</feature>
<feature type="transmembrane region" description="Helical" evidence="7">
    <location>
        <begin position="45"/>
        <end position="65"/>
    </location>
</feature>
<evidence type="ECO:0000256" key="3">
    <source>
        <dbReference type="ARBA" id="ARBA00022989"/>
    </source>
</evidence>
<evidence type="ECO:0000256" key="7">
    <source>
        <dbReference type="RuleBase" id="RU079119"/>
    </source>
</evidence>
<dbReference type="GO" id="GO:0019706">
    <property type="term" value="F:protein-cysteine S-palmitoyltransferase activity"/>
    <property type="evidence" value="ECO:0007669"/>
    <property type="project" value="UniProtKB-EC"/>
</dbReference>
<dbReference type="InterPro" id="IPR001594">
    <property type="entry name" value="Palmitoyltrfase_DHHC"/>
</dbReference>
<reference evidence="10" key="1">
    <citation type="submission" date="2023-10" db="EMBL/GenBank/DDBJ databases">
        <title>Genome assembly of Pristionchus species.</title>
        <authorList>
            <person name="Yoshida K."/>
            <person name="Sommer R.J."/>
        </authorList>
    </citation>
    <scope>NUCLEOTIDE SEQUENCE</scope>
    <source>
        <strain evidence="10">RS0144</strain>
    </source>
</reference>
<dbReference type="AlphaFoldDB" id="A0AAV5SZD0"/>
<evidence type="ECO:0000256" key="8">
    <source>
        <dbReference type="SAM" id="MobiDB-lite"/>
    </source>
</evidence>
<sequence>GAMCKKLSQLLPAGVAWFLLVGSTAFFYILLAPRLMQDDMWGMQAYFVVGIDVVLFLLVVSNLVMAMCLDPGIYPIATVSEEQNGGDEFRSPLYKNVVINGISVRMKWCVTCKFYRPPRASHCSVCNRCIDNFDHHCPWVHNCVGWRNYRYFFFFLCFLSVHMIYVFSTSAVFLLQVWGGGAMDPPFLCAIALMILTFVLSIPVIGLTIFHIVLVVRGRSTNEQVTGKFQSGFNPFTRGWMDNCFFALCHSQTPSFVGYPSTRTKKKVTQRNKRTLKVLVTDETSILYVPDGDGKEGHIRLKQMRQGDSDSVGTALSLGRRGEEKSATANGSTCNLYEDKNSSAAAYEASVAEAMQGSSISAGSPSSERLALLNGDRRGKPLAFSDAMRIHDELSSPTKAVNL</sequence>
<comment type="subcellular location">
    <subcellularLocation>
        <location evidence="1">Membrane</location>
        <topology evidence="1">Multi-pass membrane protein</topology>
    </subcellularLocation>
</comment>
<name>A0AAV5SZD0_9BILA</name>
<evidence type="ECO:0000256" key="6">
    <source>
        <dbReference type="ARBA" id="ARBA00047790"/>
    </source>
</evidence>
<feature type="transmembrane region" description="Helical" evidence="7">
    <location>
        <begin position="151"/>
        <end position="175"/>
    </location>
</feature>
<evidence type="ECO:0000256" key="4">
    <source>
        <dbReference type="ARBA" id="ARBA00023136"/>
    </source>
</evidence>
<dbReference type="PROSITE" id="PS50216">
    <property type="entry name" value="DHHC"/>
    <property type="match status" value="1"/>
</dbReference>
<feature type="region of interest" description="Disordered" evidence="8">
    <location>
        <begin position="304"/>
        <end position="331"/>
    </location>
</feature>
<protein>
    <recommendedName>
        <fullName evidence="7">Palmitoyltransferase</fullName>
        <ecNumber evidence="7">2.3.1.225</ecNumber>
    </recommendedName>
</protein>
<keyword evidence="7" id="KW-0012">Acyltransferase</keyword>